<accession>A0AA42BP44</accession>
<gene>
    <name evidence="2" type="ORF">NK662_05640</name>
</gene>
<evidence type="ECO:0000313" key="3">
    <source>
        <dbReference type="Proteomes" id="UP001156102"/>
    </source>
</evidence>
<dbReference type="EMBL" id="JANCLT010000002">
    <property type="protein sequence ID" value="MCP8968021.1"/>
    <property type="molecule type" value="Genomic_DNA"/>
</dbReference>
<evidence type="ECO:0000313" key="2">
    <source>
        <dbReference type="EMBL" id="MCP8968021.1"/>
    </source>
</evidence>
<feature type="transmembrane region" description="Helical" evidence="1">
    <location>
        <begin position="12"/>
        <end position="36"/>
    </location>
</feature>
<keyword evidence="1" id="KW-0472">Membrane</keyword>
<feature type="transmembrane region" description="Helical" evidence="1">
    <location>
        <begin position="67"/>
        <end position="87"/>
    </location>
</feature>
<keyword evidence="3" id="KW-1185">Reference proteome</keyword>
<dbReference type="AlphaFoldDB" id="A0AA42BP44"/>
<evidence type="ECO:0000256" key="1">
    <source>
        <dbReference type="SAM" id="Phobius"/>
    </source>
</evidence>
<feature type="transmembrane region" description="Helical" evidence="1">
    <location>
        <begin position="43"/>
        <end position="61"/>
    </location>
</feature>
<reference evidence="2" key="1">
    <citation type="submission" date="2022-07" db="EMBL/GenBank/DDBJ databases">
        <authorList>
            <person name="Li W.-J."/>
            <person name="Deng Q.-Q."/>
        </authorList>
    </citation>
    <scope>NUCLEOTIDE SEQUENCE</scope>
    <source>
        <strain evidence="2">SYSU M60031</strain>
    </source>
</reference>
<protein>
    <submittedName>
        <fullName evidence="2">Uncharacterized protein</fullName>
    </submittedName>
</protein>
<dbReference type="RefSeq" id="WP_254757923.1">
    <property type="nucleotide sequence ID" value="NZ_JANCLT010000002.1"/>
</dbReference>
<comment type="caution">
    <text evidence="2">The sequence shown here is derived from an EMBL/GenBank/DDBJ whole genome shotgun (WGS) entry which is preliminary data.</text>
</comment>
<proteinExistence type="predicted"/>
<sequence>MFDGLSGHWTDLLFYVFGFVLWGCIIGIPVAAVWGIWRKSPRAFAVGGLCSLLLSGLVYWFDLSAAWLNPLSLVTITIVLFAAAFILRKAKGR</sequence>
<dbReference type="Proteomes" id="UP001156102">
    <property type="component" value="Unassembled WGS sequence"/>
</dbReference>
<name>A0AA42BP44_9BACI</name>
<keyword evidence="1" id="KW-0812">Transmembrane</keyword>
<organism evidence="2 3">
    <name type="scientific">Ectobacillus ponti</name>
    <dbReference type="NCBI Taxonomy" id="2961894"/>
    <lineage>
        <taxon>Bacteria</taxon>
        <taxon>Bacillati</taxon>
        <taxon>Bacillota</taxon>
        <taxon>Bacilli</taxon>
        <taxon>Bacillales</taxon>
        <taxon>Bacillaceae</taxon>
        <taxon>Ectobacillus</taxon>
    </lineage>
</organism>
<keyword evidence="1" id="KW-1133">Transmembrane helix</keyword>